<feature type="compositionally biased region" description="Low complexity" evidence="2">
    <location>
        <begin position="359"/>
        <end position="368"/>
    </location>
</feature>
<evidence type="ECO:0000259" key="3">
    <source>
        <dbReference type="PROSITE" id="PS50132"/>
    </source>
</evidence>
<dbReference type="InterPro" id="IPR000591">
    <property type="entry name" value="DEP_dom"/>
</dbReference>
<evidence type="ECO:0000256" key="2">
    <source>
        <dbReference type="SAM" id="MobiDB-lite"/>
    </source>
</evidence>
<feature type="compositionally biased region" description="Basic and acidic residues" evidence="2">
    <location>
        <begin position="632"/>
        <end position="642"/>
    </location>
</feature>
<dbReference type="InterPro" id="IPR036305">
    <property type="entry name" value="RGS_sf"/>
</dbReference>
<dbReference type="PANTHER" id="PTHR10845:SF192">
    <property type="entry name" value="DOUBLE HIT, ISOFORM B"/>
    <property type="match status" value="1"/>
</dbReference>
<feature type="compositionally biased region" description="Polar residues" evidence="2">
    <location>
        <begin position="393"/>
        <end position="407"/>
    </location>
</feature>
<feature type="compositionally biased region" description="Low complexity" evidence="2">
    <location>
        <begin position="319"/>
        <end position="334"/>
    </location>
</feature>
<dbReference type="AlphaFoldDB" id="A0A1X0RBQ1"/>
<proteinExistence type="predicted"/>
<dbReference type="Pfam" id="PF00610">
    <property type="entry name" value="DEP"/>
    <property type="match status" value="1"/>
</dbReference>
<dbReference type="InterPro" id="IPR016137">
    <property type="entry name" value="RGS"/>
</dbReference>
<evidence type="ECO:0000256" key="1">
    <source>
        <dbReference type="ARBA" id="ARBA00022700"/>
    </source>
</evidence>
<dbReference type="PANTHER" id="PTHR10845">
    <property type="entry name" value="REGULATOR OF G PROTEIN SIGNALING"/>
    <property type="match status" value="1"/>
</dbReference>
<dbReference type="InterPro" id="IPR044926">
    <property type="entry name" value="RGS_subdomain_2"/>
</dbReference>
<dbReference type="Proteomes" id="UP000242414">
    <property type="component" value="Unassembled WGS sequence"/>
</dbReference>
<dbReference type="Gene3D" id="1.10.167.10">
    <property type="entry name" value="Regulator of G-protein Signalling 4, domain 2"/>
    <property type="match status" value="1"/>
</dbReference>
<dbReference type="GO" id="GO:0035556">
    <property type="term" value="P:intracellular signal transduction"/>
    <property type="evidence" value="ECO:0007669"/>
    <property type="project" value="InterPro"/>
</dbReference>
<dbReference type="Gene3D" id="1.10.10.10">
    <property type="entry name" value="Winged helix-like DNA-binding domain superfamily/Winged helix DNA-binding domain"/>
    <property type="match status" value="2"/>
</dbReference>
<evidence type="ECO:0000313" key="5">
    <source>
        <dbReference type="EMBL" id="ORE09436.1"/>
    </source>
</evidence>
<dbReference type="SMART" id="SM00049">
    <property type="entry name" value="DEP"/>
    <property type="match status" value="2"/>
</dbReference>
<dbReference type="CDD" id="cd04371">
    <property type="entry name" value="DEP"/>
    <property type="match status" value="1"/>
</dbReference>
<reference evidence="5" key="1">
    <citation type="journal article" date="2016" name="Proc. Natl. Acad. Sci. U.S.A.">
        <title>Lipid metabolic changes in an early divergent fungus govern the establishment of a mutualistic symbiosis with endobacteria.</title>
        <authorList>
            <person name="Lastovetsky O.A."/>
            <person name="Gaspar M.L."/>
            <person name="Mondo S.J."/>
            <person name="LaButti K.M."/>
            <person name="Sandor L."/>
            <person name="Grigoriev I.V."/>
            <person name="Henry S.A."/>
            <person name="Pawlowska T.E."/>
        </authorList>
    </citation>
    <scope>NUCLEOTIDE SEQUENCE [LARGE SCALE GENOMIC DNA]</scope>
    <source>
        <strain evidence="5">ATCC 52814</strain>
    </source>
</reference>
<feature type="region of interest" description="Disordered" evidence="2">
    <location>
        <begin position="382"/>
        <end position="407"/>
    </location>
</feature>
<evidence type="ECO:0000259" key="4">
    <source>
        <dbReference type="PROSITE" id="PS50186"/>
    </source>
</evidence>
<keyword evidence="1" id="KW-0734">Signal transduction inhibitor</keyword>
<sequence length="642" mass="72476">MPKTLNSSFATYTTMMRITKKGRPFTKDLYDMFSAVLLQIELTDHRTFFRTYPYTFTTDEAIKVMSSLQFIHVHRQPDPSDPSRQISTRTTTTFTMDTTTAKNMIQYFLSARLIMNATDPNNWAVKDKGLWCPTLKGKYILEEFADYTQVEMKSSLIAALNAPYMVPSVSGSTGGRIIKLDRLTDHDDQITFSRANMTIAFKAMLASLPLDALVLDDVGGIDRKNLSRYQHTFLGTQCVEWLADRLTVSSKEEAEMVASEFVLFGWIGLVVDKSDKSFCVNEDGISFKTSRFAIYYVTERGLVIAGWKPPQEEAIQQASDISFTSETSSSSKSSMIKHRPSPQSSVSRSHRHVDEEGPSSAAMSRSSSLGDASEQLAAMSISKEGTPLRPPSMSLTDSSMSHGSVASKDTSHYTRLHHILDTPLLRMYFRDFLRANYCEENINYWVDHDRLIRNFKLGTLSALDQLAECYAVYEMYLSPDAKTDVNIDHMLHREILNFVNSVFIPVPHLPSNTKVPYFTTLPATTVTKPLGPCDRLLLLPPQVSVKQRTIVIRGLSPDRCLTKLLGILSRVNDHLCKMMAEDSVPKFIKTRRYKDLMIHQQSLSPKEQAIEDSQIEILTTLSSSTTPPQRLSLDEQRHEIQA</sequence>
<feature type="region of interest" description="Disordered" evidence="2">
    <location>
        <begin position="623"/>
        <end position="642"/>
    </location>
</feature>
<dbReference type="SUPFAM" id="SSF46785">
    <property type="entry name" value="Winged helix' DNA-binding domain"/>
    <property type="match status" value="1"/>
</dbReference>
<dbReference type="PROSITE" id="PS50132">
    <property type="entry name" value="RGS"/>
    <property type="match status" value="1"/>
</dbReference>
<dbReference type="InterPro" id="IPR036390">
    <property type="entry name" value="WH_DNA-bd_sf"/>
</dbReference>
<dbReference type="Pfam" id="PF00615">
    <property type="entry name" value="RGS"/>
    <property type="match status" value="1"/>
</dbReference>
<dbReference type="SMART" id="SM00315">
    <property type="entry name" value="RGS"/>
    <property type="match status" value="1"/>
</dbReference>
<dbReference type="VEuPathDB" id="FungiDB:BCV72DRAFT_64436"/>
<dbReference type="SUPFAM" id="SSF48097">
    <property type="entry name" value="Regulator of G-protein signaling, RGS"/>
    <property type="match status" value="1"/>
</dbReference>
<name>A0A1X0RBQ1_RHIZD</name>
<gene>
    <name evidence="5" type="ORF">BCV72DRAFT_64436</name>
</gene>
<protein>
    <submittedName>
        <fullName evidence="5">Regulator of G protein signaling superfamily</fullName>
    </submittedName>
</protein>
<dbReference type="InterPro" id="IPR036388">
    <property type="entry name" value="WH-like_DNA-bd_sf"/>
</dbReference>
<dbReference type="GO" id="GO:0009968">
    <property type="term" value="P:negative regulation of signal transduction"/>
    <property type="evidence" value="ECO:0007669"/>
    <property type="project" value="UniProtKB-KW"/>
</dbReference>
<feature type="domain" description="RGS" evidence="3">
    <location>
        <begin position="415"/>
        <end position="597"/>
    </location>
</feature>
<organism evidence="5">
    <name type="scientific">Rhizopus microsporus var. microsporus</name>
    <dbReference type="NCBI Taxonomy" id="86635"/>
    <lineage>
        <taxon>Eukaryota</taxon>
        <taxon>Fungi</taxon>
        <taxon>Fungi incertae sedis</taxon>
        <taxon>Mucoromycota</taxon>
        <taxon>Mucoromycotina</taxon>
        <taxon>Mucoromycetes</taxon>
        <taxon>Mucorales</taxon>
        <taxon>Mucorineae</taxon>
        <taxon>Rhizopodaceae</taxon>
        <taxon>Rhizopus</taxon>
    </lineage>
</organism>
<dbReference type="InterPro" id="IPR058855">
    <property type="entry name" value="RGS1/SST2-like_Fungal-DR"/>
</dbReference>
<dbReference type="PROSITE" id="PS50186">
    <property type="entry name" value="DEP"/>
    <property type="match status" value="1"/>
</dbReference>
<feature type="domain" description="DEP" evidence="4">
    <location>
        <begin position="209"/>
        <end position="299"/>
    </location>
</feature>
<dbReference type="EMBL" id="KV921876">
    <property type="protein sequence ID" value="ORE09436.1"/>
    <property type="molecule type" value="Genomic_DNA"/>
</dbReference>
<dbReference type="OrthoDB" id="196547at2759"/>
<dbReference type="Pfam" id="PF25889">
    <property type="entry name" value="WHD_Fungal_DR"/>
    <property type="match status" value="1"/>
</dbReference>
<accession>A0A1X0RBQ1</accession>
<feature type="region of interest" description="Disordered" evidence="2">
    <location>
        <begin position="319"/>
        <end position="368"/>
    </location>
</feature>